<keyword evidence="2" id="KW-0547">Nucleotide-binding</keyword>
<organism evidence="5 6">
    <name type="scientific">Kribbella orskensis</name>
    <dbReference type="NCBI Taxonomy" id="2512216"/>
    <lineage>
        <taxon>Bacteria</taxon>
        <taxon>Bacillati</taxon>
        <taxon>Actinomycetota</taxon>
        <taxon>Actinomycetes</taxon>
        <taxon>Propionibacteriales</taxon>
        <taxon>Kribbellaceae</taxon>
        <taxon>Kribbella</taxon>
    </lineage>
</organism>
<dbReference type="CDD" id="cd00293">
    <property type="entry name" value="USP-like"/>
    <property type="match status" value="1"/>
</dbReference>
<dbReference type="EMBL" id="SLWM01000029">
    <property type="protein sequence ID" value="TCO11657.1"/>
    <property type="molecule type" value="Genomic_DNA"/>
</dbReference>
<keyword evidence="6" id="KW-1185">Reference proteome</keyword>
<name>A0ABY2B923_9ACTN</name>
<accession>A0ABY2B923</accession>
<dbReference type="Gene3D" id="3.40.50.620">
    <property type="entry name" value="HUPs"/>
    <property type="match status" value="2"/>
</dbReference>
<comment type="caution">
    <text evidence="5">The sequence shown here is derived from an EMBL/GenBank/DDBJ whole genome shotgun (WGS) entry which is preliminary data.</text>
</comment>
<evidence type="ECO:0000259" key="4">
    <source>
        <dbReference type="Pfam" id="PF00582"/>
    </source>
</evidence>
<dbReference type="InterPro" id="IPR006015">
    <property type="entry name" value="Universal_stress_UspA"/>
</dbReference>
<dbReference type="Proteomes" id="UP000295818">
    <property type="component" value="Unassembled WGS sequence"/>
</dbReference>
<dbReference type="PRINTS" id="PR01438">
    <property type="entry name" value="UNVRSLSTRESS"/>
</dbReference>
<dbReference type="PANTHER" id="PTHR46268:SF27">
    <property type="entry name" value="UNIVERSAL STRESS PROTEIN RV2623"/>
    <property type="match status" value="1"/>
</dbReference>
<protein>
    <submittedName>
        <fullName evidence="5">Universal stress protein family protein</fullName>
    </submittedName>
</protein>
<sequence length="307" mass="33203">MNGWVRSGPDVVEVDGTAEGLRVIDYACVEALRSGAELVLAASYGAHSTFSRMRPSDLPKPPGELADAWLRVAVGHVRHRYGYGLQLEAVSKEGARARVLAEVARHARMLIIGRTPKRGPQRLLAAQTNLNLAARVGCPVLVVPLSWRPSAVDRKVAVGVDGSPLSTEAMEFAFRAAADREGDLIVVRAGLPPDHAWNDDDVEHSWISRADQTISEAVAAWTSEFPQVRVTRFLSSRPAAEAILHESEDVGLIVVGAHGSVPAPDPVARRCVAAMTCPVAIVPHHLIAAEREQLLVHRRADVMTPMY</sequence>
<evidence type="ECO:0000256" key="3">
    <source>
        <dbReference type="ARBA" id="ARBA00022840"/>
    </source>
</evidence>
<comment type="similarity">
    <text evidence="1">Belongs to the universal stress protein A family.</text>
</comment>
<dbReference type="PANTHER" id="PTHR46268">
    <property type="entry name" value="STRESS RESPONSE PROTEIN NHAX"/>
    <property type="match status" value="1"/>
</dbReference>
<gene>
    <name evidence="5" type="ORF">EV644_12925</name>
</gene>
<evidence type="ECO:0000256" key="2">
    <source>
        <dbReference type="ARBA" id="ARBA00022741"/>
    </source>
</evidence>
<feature type="domain" description="UspA" evidence="4">
    <location>
        <begin position="12"/>
        <end position="144"/>
    </location>
</feature>
<dbReference type="InterPro" id="IPR006016">
    <property type="entry name" value="UspA"/>
</dbReference>
<dbReference type="SUPFAM" id="SSF52402">
    <property type="entry name" value="Adenine nucleotide alpha hydrolases-like"/>
    <property type="match status" value="2"/>
</dbReference>
<evidence type="ECO:0000313" key="5">
    <source>
        <dbReference type="EMBL" id="TCO11657.1"/>
    </source>
</evidence>
<reference evidence="5 6" key="1">
    <citation type="journal article" date="2015" name="Stand. Genomic Sci.">
        <title>Genomic Encyclopedia of Bacterial and Archaeal Type Strains, Phase III: the genomes of soil and plant-associated and newly described type strains.</title>
        <authorList>
            <person name="Whitman W.B."/>
            <person name="Woyke T."/>
            <person name="Klenk H.P."/>
            <person name="Zhou Y."/>
            <person name="Lilburn T.G."/>
            <person name="Beck B.J."/>
            <person name="De Vos P."/>
            <person name="Vandamme P."/>
            <person name="Eisen J.A."/>
            <person name="Garrity G."/>
            <person name="Hugenholtz P."/>
            <person name="Kyrpides N.C."/>
        </authorList>
    </citation>
    <scope>NUCLEOTIDE SEQUENCE [LARGE SCALE GENOMIC DNA]</scope>
    <source>
        <strain evidence="5 6">VKM Ac-2538</strain>
    </source>
</reference>
<keyword evidence="3" id="KW-0067">ATP-binding</keyword>
<dbReference type="Pfam" id="PF00582">
    <property type="entry name" value="Usp"/>
    <property type="match status" value="2"/>
</dbReference>
<evidence type="ECO:0000313" key="6">
    <source>
        <dbReference type="Proteomes" id="UP000295818"/>
    </source>
</evidence>
<evidence type="ECO:0000256" key="1">
    <source>
        <dbReference type="ARBA" id="ARBA00008791"/>
    </source>
</evidence>
<proteinExistence type="inferred from homology"/>
<dbReference type="InterPro" id="IPR014729">
    <property type="entry name" value="Rossmann-like_a/b/a_fold"/>
</dbReference>
<dbReference type="RefSeq" id="WP_132195952.1">
    <property type="nucleotide sequence ID" value="NZ_SLWM01000029.1"/>
</dbReference>
<feature type="domain" description="UspA" evidence="4">
    <location>
        <begin position="154"/>
        <end position="283"/>
    </location>
</feature>